<dbReference type="CDD" id="cd01164">
    <property type="entry name" value="FruK_PfkB_like"/>
    <property type="match status" value="1"/>
</dbReference>
<dbReference type="InterPro" id="IPR017583">
    <property type="entry name" value="Tagatose/fructose_Pkinase"/>
</dbReference>
<sequence>MITVAGFNTAIDRLMTVDRFEPGTVQRASSVRSYPGGKGVHVAQTIAALGEAVQLVGLTDGMHRNLIARRMSERGVLFHGVEIAGDMRCCLALRERSGRMSEVLDPGPELHVRERQQLLDALGRCIEESDAVVMSGSLPRGFDPDTYAQLVESVDQRRTPCLVDASGETLRLAAKAQPYLLKPNRDEASQLAGRDVQTLDEAIAVAVQLHRQGIALPVLTLGALGAVGFDGSDTWHAAIDIGEAANAVGSGDCLLAGMTVALVRTGDLGQALRLGVACGAANAVHEETGYVQRAQVNALLPMVKLDKIGG</sequence>
<dbReference type="GO" id="GO:0008443">
    <property type="term" value="F:phosphofructokinase activity"/>
    <property type="evidence" value="ECO:0007669"/>
    <property type="project" value="TreeGrafter"/>
</dbReference>
<dbReference type="NCBIfam" id="TIGR03168">
    <property type="entry name" value="1-PFK"/>
    <property type="match status" value="1"/>
</dbReference>
<feature type="domain" description="Carbohydrate kinase PfkB" evidence="7">
    <location>
        <begin position="10"/>
        <end position="289"/>
    </location>
</feature>
<evidence type="ECO:0000313" key="8">
    <source>
        <dbReference type="EMBL" id="TCI12590.1"/>
    </source>
</evidence>
<accession>A0A4R0Z2R7</accession>
<name>A0A4R0Z2R7_9GAMM</name>
<reference evidence="8 9" key="1">
    <citation type="submission" date="2019-02" db="EMBL/GenBank/DDBJ databases">
        <title>Dyella amyloliquefaciens sp. nov., isolated from forest soil.</title>
        <authorList>
            <person name="Gao Z.-H."/>
            <person name="Qiu L.-H."/>
        </authorList>
    </citation>
    <scope>NUCLEOTIDE SEQUENCE [LARGE SCALE GENOMIC DNA]</scope>
    <source>
        <strain evidence="8 9">KACC 12747</strain>
    </source>
</reference>
<keyword evidence="5" id="KW-0067">ATP-binding</keyword>
<dbReference type="InterPro" id="IPR011611">
    <property type="entry name" value="PfkB_dom"/>
</dbReference>
<dbReference type="GO" id="GO:0005524">
    <property type="term" value="F:ATP binding"/>
    <property type="evidence" value="ECO:0007669"/>
    <property type="project" value="UniProtKB-KW"/>
</dbReference>
<dbReference type="Proteomes" id="UP000291822">
    <property type="component" value="Unassembled WGS sequence"/>
</dbReference>
<evidence type="ECO:0000256" key="2">
    <source>
        <dbReference type="ARBA" id="ARBA00022679"/>
    </source>
</evidence>
<dbReference type="SUPFAM" id="SSF53613">
    <property type="entry name" value="Ribokinase-like"/>
    <property type="match status" value="1"/>
</dbReference>
<evidence type="ECO:0000256" key="3">
    <source>
        <dbReference type="ARBA" id="ARBA00022741"/>
    </source>
</evidence>
<proteinExistence type="inferred from homology"/>
<dbReference type="RefSeq" id="WP_131150632.1">
    <property type="nucleotide sequence ID" value="NZ_SJTG01000001.1"/>
</dbReference>
<dbReference type="GO" id="GO:0005829">
    <property type="term" value="C:cytosol"/>
    <property type="evidence" value="ECO:0007669"/>
    <property type="project" value="TreeGrafter"/>
</dbReference>
<comment type="similarity">
    <text evidence="1 6">Belongs to the carbohydrate kinase PfkB family.</text>
</comment>
<keyword evidence="3" id="KW-0547">Nucleotide-binding</keyword>
<dbReference type="Pfam" id="PF00294">
    <property type="entry name" value="PfkB"/>
    <property type="match status" value="1"/>
</dbReference>
<dbReference type="PANTHER" id="PTHR46566:SF2">
    <property type="entry name" value="ATP-DEPENDENT 6-PHOSPHOFRUCTOKINASE ISOZYME 2"/>
    <property type="match status" value="1"/>
</dbReference>
<dbReference type="PIRSF" id="PIRSF000535">
    <property type="entry name" value="1PFK/6PFK/LacC"/>
    <property type="match status" value="1"/>
</dbReference>
<keyword evidence="2 6" id="KW-0808">Transferase</keyword>
<dbReference type="InterPro" id="IPR029056">
    <property type="entry name" value="Ribokinase-like"/>
</dbReference>
<keyword evidence="4 8" id="KW-0418">Kinase</keyword>
<evidence type="ECO:0000259" key="7">
    <source>
        <dbReference type="Pfam" id="PF00294"/>
    </source>
</evidence>
<dbReference type="Gene3D" id="3.40.1190.20">
    <property type="match status" value="1"/>
</dbReference>
<organism evidence="8 9">
    <name type="scientific">Dyella soli</name>
    <dbReference type="NCBI Taxonomy" id="522319"/>
    <lineage>
        <taxon>Bacteria</taxon>
        <taxon>Pseudomonadati</taxon>
        <taxon>Pseudomonadota</taxon>
        <taxon>Gammaproteobacteria</taxon>
        <taxon>Lysobacterales</taxon>
        <taxon>Rhodanobacteraceae</taxon>
        <taxon>Dyella</taxon>
    </lineage>
</organism>
<evidence type="ECO:0000256" key="4">
    <source>
        <dbReference type="ARBA" id="ARBA00022777"/>
    </source>
</evidence>
<evidence type="ECO:0000256" key="6">
    <source>
        <dbReference type="PIRNR" id="PIRNR000535"/>
    </source>
</evidence>
<dbReference type="EMBL" id="SJTG01000001">
    <property type="protein sequence ID" value="TCI12590.1"/>
    <property type="molecule type" value="Genomic_DNA"/>
</dbReference>
<evidence type="ECO:0000256" key="1">
    <source>
        <dbReference type="ARBA" id="ARBA00010688"/>
    </source>
</evidence>
<evidence type="ECO:0000256" key="5">
    <source>
        <dbReference type="ARBA" id="ARBA00022840"/>
    </source>
</evidence>
<keyword evidence="9" id="KW-1185">Reference proteome</keyword>
<dbReference type="PANTHER" id="PTHR46566">
    <property type="entry name" value="1-PHOSPHOFRUCTOKINASE-RELATED"/>
    <property type="match status" value="1"/>
</dbReference>
<gene>
    <name evidence="8" type="ORF">EZM97_04365</name>
</gene>
<protein>
    <recommendedName>
        <fullName evidence="6">Phosphofructokinase</fullName>
    </recommendedName>
</protein>
<evidence type="ECO:0000313" key="9">
    <source>
        <dbReference type="Proteomes" id="UP000291822"/>
    </source>
</evidence>
<dbReference type="AlphaFoldDB" id="A0A4R0Z2R7"/>
<comment type="caution">
    <text evidence="8">The sequence shown here is derived from an EMBL/GenBank/DDBJ whole genome shotgun (WGS) entry which is preliminary data.</text>
</comment>